<dbReference type="OrthoDB" id="3851702at2"/>
<dbReference type="Pfam" id="PF02342">
    <property type="entry name" value="TerD"/>
    <property type="match status" value="1"/>
</dbReference>
<accession>A0A1E7KL02</accession>
<dbReference type="PANTHER" id="PTHR32097">
    <property type="entry name" value="CAMP-BINDING PROTEIN 1-RELATED"/>
    <property type="match status" value="1"/>
</dbReference>
<protein>
    <submittedName>
        <fullName evidence="3">TerD-family protein</fullName>
    </submittedName>
</protein>
<name>A0A1E7KL02_9ACTN</name>
<dbReference type="InterPro" id="IPR051324">
    <property type="entry name" value="Stress/Tellurium_Resist"/>
</dbReference>
<comment type="similarity">
    <text evidence="1">Belongs to the CAPAB/TerDEXZ family.</text>
</comment>
<dbReference type="PANTHER" id="PTHR32097:SF4">
    <property type="entry name" value="GENERAL STRESS PROTEIN 16U"/>
    <property type="match status" value="1"/>
</dbReference>
<gene>
    <name evidence="3" type="ORF">AN216_07060</name>
</gene>
<keyword evidence="4" id="KW-1185">Reference proteome</keyword>
<dbReference type="Gene3D" id="2.60.60.30">
    <property type="entry name" value="sav2460 like domains"/>
    <property type="match status" value="1"/>
</dbReference>
<feature type="domain" description="TerD" evidence="2">
    <location>
        <begin position="5"/>
        <end position="162"/>
    </location>
</feature>
<evidence type="ECO:0000313" key="4">
    <source>
        <dbReference type="Proteomes" id="UP000176101"/>
    </source>
</evidence>
<dbReference type="InterPro" id="IPR003325">
    <property type="entry name" value="TerD"/>
</dbReference>
<dbReference type="AlphaFoldDB" id="A0A1E7KL02"/>
<proteinExistence type="inferred from homology"/>
<organism evidence="3 4">
    <name type="scientific">Streptomyces oceani</name>
    <dbReference type="NCBI Taxonomy" id="1075402"/>
    <lineage>
        <taxon>Bacteria</taxon>
        <taxon>Bacillati</taxon>
        <taxon>Actinomycetota</taxon>
        <taxon>Actinomycetes</taxon>
        <taxon>Kitasatosporales</taxon>
        <taxon>Streptomycetaceae</taxon>
        <taxon>Streptomyces</taxon>
    </lineage>
</organism>
<reference evidence="3 4" key="1">
    <citation type="journal article" date="2016" name="Front. Microbiol.">
        <title>Comparative Genomics Analysis of Streptomyces Species Reveals Their Adaptation to the Marine Environment and Their Diversity at the Genomic Level.</title>
        <authorList>
            <person name="Tian X."/>
            <person name="Zhang Z."/>
            <person name="Yang T."/>
            <person name="Chen M."/>
            <person name="Li J."/>
            <person name="Chen F."/>
            <person name="Yang J."/>
            <person name="Li W."/>
            <person name="Zhang B."/>
            <person name="Zhang Z."/>
            <person name="Wu J."/>
            <person name="Zhang C."/>
            <person name="Long L."/>
            <person name="Xiao J."/>
        </authorList>
    </citation>
    <scope>NUCLEOTIDE SEQUENCE [LARGE SCALE GENOMIC DNA]</scope>
    <source>
        <strain evidence="3 4">SCSIO 02100</strain>
    </source>
</reference>
<dbReference type="PATRIC" id="fig|1075402.3.peg.4206"/>
<comment type="caution">
    <text evidence="3">The sequence shown here is derived from an EMBL/GenBank/DDBJ whole genome shotgun (WGS) entry which is preliminary data.</text>
</comment>
<dbReference type="CDD" id="cd06974">
    <property type="entry name" value="TerD_like"/>
    <property type="match status" value="1"/>
</dbReference>
<dbReference type="Proteomes" id="UP000176101">
    <property type="component" value="Unassembled WGS sequence"/>
</dbReference>
<evidence type="ECO:0000256" key="1">
    <source>
        <dbReference type="ARBA" id="ARBA00008775"/>
    </source>
</evidence>
<dbReference type="RefSeq" id="WP_070195788.1">
    <property type="nucleotide sequence ID" value="NZ_LJGU01000113.1"/>
</dbReference>
<dbReference type="STRING" id="1075402.AN216_07060"/>
<dbReference type="EMBL" id="LJGU01000113">
    <property type="protein sequence ID" value="OEV04712.1"/>
    <property type="molecule type" value="Genomic_DNA"/>
</dbReference>
<sequence length="176" mass="19526">MSSLNKGIGKVLVTLKWDPSSFDEPDHDLDLVAGTFTADAPYGEPEYLVHFDSRSPDGTITLNRESKTGQGFGSDEMMTLEFDRLSETYGRVIVGVVIQQGEDRKTFGDVANTEVWISEEQQELCQSDFSEVAEATAATIGEFVRKETGEWEFQPYLRGFDADPETFGQTMGYAPA</sequence>
<evidence type="ECO:0000259" key="2">
    <source>
        <dbReference type="Pfam" id="PF02342"/>
    </source>
</evidence>
<evidence type="ECO:0000313" key="3">
    <source>
        <dbReference type="EMBL" id="OEV04712.1"/>
    </source>
</evidence>